<name>A0AAU7BI25_9PSED</name>
<sequence length="425" mass="47858">MLNDLDELILSCEDPRSRQYIEEAVKCYKAGAYRSSVVACWIAVAFDLVDKIRELSATGDKQAQNEIARFEAIQKAHNLPGALAFEKELPLMAKDKFELISHIEYLDISRLVEDRNRCAHPSHVTDNEVFFASAELARLHIVNSVKSILSKPASQGKAALDRVLSDIDSKFFPSNLEDVVTLFGSGPLKRPRGALYNNLLVVLLKTTFGWTDHAKFSKCVLALTAIKVMHPNLWDQFFPTTANKIIENVRAEDELCQGVISIARLAKLGLWNAMPNPEKMRILTFIKNAPSKLFSDLDWFYIVDKLPIELIEAANTRIKAAPFDELSKADWFAIPPVLIDRLITIYASASNFNQANTYGRYLRHVMQECSPSYKQANEIIRIASSNDQLRNSNELPSVLRQLESIDGGREAVAQLLLDHDLNIEI</sequence>
<reference evidence="1" key="2">
    <citation type="submission" date="2024-05" db="EMBL/GenBank/DDBJ databases">
        <authorList>
            <person name="Mellies J."/>
            <person name="Newton I."/>
        </authorList>
    </citation>
    <scope>NUCLEOTIDE SEQUENCE</scope>
    <source>
        <strain evidence="1">13.2</strain>
    </source>
</reference>
<gene>
    <name evidence="1" type="ORF">ABH853_02140</name>
</gene>
<proteinExistence type="predicted"/>
<accession>A0AAU7BI25</accession>
<dbReference type="EMBL" id="CP157179">
    <property type="protein sequence ID" value="XBG32134.1"/>
    <property type="molecule type" value="Genomic_DNA"/>
</dbReference>
<organism evidence="1">
    <name type="scientific">Pseudomonas sp. 13.2</name>
    <dbReference type="NCBI Taxonomy" id="3144665"/>
    <lineage>
        <taxon>Bacteria</taxon>
        <taxon>Pseudomonadati</taxon>
        <taxon>Pseudomonadota</taxon>
        <taxon>Gammaproteobacteria</taxon>
        <taxon>Pseudomonadales</taxon>
        <taxon>Pseudomonadaceae</taxon>
        <taxon>Pseudomonas</taxon>
    </lineage>
</organism>
<reference evidence="1" key="1">
    <citation type="journal article" date="2019" name="Microbiol. Resour. Announc.">
        <title>Draft Genome Sequences of Five Environmental Bacterial Isolates That Degrade Polyethylene Terephthalate Plastic.</title>
        <authorList>
            <person name="Leon-Zayas R."/>
            <person name="Roberts C."/>
            <person name="Vague M."/>
            <person name="Mellies J.L."/>
        </authorList>
    </citation>
    <scope>NUCLEOTIDE SEQUENCE</scope>
    <source>
        <strain evidence="1">13.2</strain>
    </source>
</reference>
<evidence type="ECO:0000313" key="1">
    <source>
        <dbReference type="EMBL" id="XBG32134.1"/>
    </source>
</evidence>
<dbReference type="AlphaFoldDB" id="A0AAU7BI25"/>
<protein>
    <submittedName>
        <fullName evidence="1">Uncharacterized protein</fullName>
    </submittedName>
</protein>